<evidence type="ECO:0000256" key="1">
    <source>
        <dbReference type="ARBA" id="ARBA00001946"/>
    </source>
</evidence>
<evidence type="ECO:0000256" key="3">
    <source>
        <dbReference type="ARBA" id="ARBA00022801"/>
    </source>
</evidence>
<evidence type="ECO:0000313" key="6">
    <source>
        <dbReference type="EMBL" id="BBC30741.1"/>
    </source>
</evidence>
<dbReference type="InterPro" id="IPR020476">
    <property type="entry name" value="Nudix_hydrolase"/>
</dbReference>
<evidence type="ECO:0000256" key="2">
    <source>
        <dbReference type="ARBA" id="ARBA00005582"/>
    </source>
</evidence>
<reference evidence="6 7" key="1">
    <citation type="journal article" date="2010" name="ChemBioChem">
        <title>Cloning and characterization of the biosynthetic gene cluster of 16-membered macrolide antibiotic FD-891: involvement of a dual functional cytochrome P450 monooxygenase catalyzing epoxidation and hydroxylation.</title>
        <authorList>
            <person name="Kudo F."/>
            <person name="Motegi A."/>
            <person name="Mizoue K."/>
            <person name="Eguchi T."/>
        </authorList>
    </citation>
    <scope>NUCLEOTIDE SEQUENCE [LARGE SCALE GENOMIC DNA]</scope>
    <source>
        <strain evidence="6 7">A-8890</strain>
    </source>
</reference>
<organism evidence="6 7">
    <name type="scientific">Streptomyces graminofaciens</name>
    <dbReference type="NCBI Taxonomy" id="68212"/>
    <lineage>
        <taxon>Bacteria</taxon>
        <taxon>Bacillati</taxon>
        <taxon>Actinomycetota</taxon>
        <taxon>Actinomycetes</taxon>
        <taxon>Kitasatosporales</taxon>
        <taxon>Streptomycetaceae</taxon>
        <taxon>Streptomyces</taxon>
    </lineage>
</organism>
<dbReference type="PANTHER" id="PTHR43046:SF2">
    <property type="entry name" value="8-OXO-DGTP DIPHOSPHATASE-RELATED"/>
    <property type="match status" value="1"/>
</dbReference>
<evidence type="ECO:0000256" key="4">
    <source>
        <dbReference type="RuleBase" id="RU003476"/>
    </source>
</evidence>
<dbReference type="PROSITE" id="PS00893">
    <property type="entry name" value="NUDIX_BOX"/>
    <property type="match status" value="1"/>
</dbReference>
<dbReference type="Pfam" id="PF00293">
    <property type="entry name" value="NUDIX"/>
    <property type="match status" value="1"/>
</dbReference>
<comment type="similarity">
    <text evidence="2 4">Belongs to the Nudix hydrolase family.</text>
</comment>
<proteinExistence type="inferred from homology"/>
<dbReference type="SUPFAM" id="SSF55811">
    <property type="entry name" value="Nudix"/>
    <property type="match status" value="1"/>
</dbReference>
<dbReference type="PANTHER" id="PTHR43046">
    <property type="entry name" value="GDP-MANNOSE MANNOSYL HYDROLASE"/>
    <property type="match status" value="1"/>
</dbReference>
<evidence type="ECO:0000259" key="5">
    <source>
        <dbReference type="PROSITE" id="PS51462"/>
    </source>
</evidence>
<gene>
    <name evidence="6" type="ORF">SGFS_020350</name>
</gene>
<dbReference type="InterPro" id="IPR020084">
    <property type="entry name" value="NUDIX_hydrolase_CS"/>
</dbReference>
<sequence length="151" mass="16713">MVNRPTKTRGCFAFVTTPRREVVLQLRDNKAGIGWPGRWSLPGGGREADETPLETVLRELLEETGIVPTVIEEVAVTAYEEGKTPPHVFAAVWDGTESELVLGEGQALRLFPLDALPEPMPPHVRHYVEQLALRLPPRRNDPTPPTSSGFL</sequence>
<dbReference type="Proteomes" id="UP001321542">
    <property type="component" value="Chromosome"/>
</dbReference>
<protein>
    <recommendedName>
        <fullName evidence="5">Nudix hydrolase domain-containing protein</fullName>
    </recommendedName>
</protein>
<comment type="cofactor">
    <cofactor evidence="1">
        <name>Mg(2+)</name>
        <dbReference type="ChEBI" id="CHEBI:18420"/>
    </cofactor>
</comment>
<accession>A0ABN5VCF9</accession>
<reference evidence="6 7" key="2">
    <citation type="journal article" date="2023" name="ChemBioChem">
        <title>Acyltransferase Domain Exchange between Two Independent Type I Polyketide Synthases in the Same Producer Strain of Macrolide Antibiotics.</title>
        <authorList>
            <person name="Kudo F."/>
            <person name="Kishikawa K."/>
            <person name="Tsuboi K."/>
            <person name="Kido T."/>
            <person name="Usui T."/>
            <person name="Hashimoto J."/>
            <person name="Shin-Ya K."/>
            <person name="Miyanaga A."/>
            <person name="Eguchi T."/>
        </authorList>
    </citation>
    <scope>NUCLEOTIDE SEQUENCE [LARGE SCALE GENOMIC DNA]</scope>
    <source>
        <strain evidence="6 7">A-8890</strain>
    </source>
</reference>
<dbReference type="Gene3D" id="3.90.79.10">
    <property type="entry name" value="Nucleoside Triphosphate Pyrophosphohydrolase"/>
    <property type="match status" value="1"/>
</dbReference>
<keyword evidence="3 4" id="KW-0378">Hydrolase</keyword>
<feature type="domain" description="Nudix hydrolase" evidence="5">
    <location>
        <begin position="6"/>
        <end position="133"/>
    </location>
</feature>
<dbReference type="PROSITE" id="PS51462">
    <property type="entry name" value="NUDIX"/>
    <property type="match status" value="1"/>
</dbReference>
<keyword evidence="7" id="KW-1185">Reference proteome</keyword>
<dbReference type="EMBL" id="AP018448">
    <property type="protein sequence ID" value="BBC30741.1"/>
    <property type="molecule type" value="Genomic_DNA"/>
</dbReference>
<name>A0ABN5VCF9_9ACTN</name>
<dbReference type="RefSeq" id="WP_286249423.1">
    <property type="nucleotide sequence ID" value="NZ_AP018448.1"/>
</dbReference>
<dbReference type="PRINTS" id="PR00502">
    <property type="entry name" value="NUDIXFAMILY"/>
</dbReference>
<dbReference type="InterPro" id="IPR000086">
    <property type="entry name" value="NUDIX_hydrolase_dom"/>
</dbReference>
<evidence type="ECO:0000313" key="7">
    <source>
        <dbReference type="Proteomes" id="UP001321542"/>
    </source>
</evidence>
<dbReference type="InterPro" id="IPR015797">
    <property type="entry name" value="NUDIX_hydrolase-like_dom_sf"/>
</dbReference>